<dbReference type="HOGENOM" id="CLU_009501_0_0_1"/>
<reference evidence="2" key="2">
    <citation type="submission" date="2011-02" db="EMBL/GenBank/DDBJ databases">
        <authorList>
            <person name="MacLean D."/>
        </authorList>
    </citation>
    <scope>NUCLEOTIDE SEQUENCE</scope>
</reference>
<evidence type="ECO:0000313" key="2">
    <source>
        <dbReference type="EMBL" id="CCA20370.1"/>
    </source>
</evidence>
<sequence>MDTCAELALETQLLLQEIQCQKSHQSTEKTDALIVVENESNELEASEYDKAMRNLVGKLKKRKEELEQSQRKNLESFYSTPHLDGHITSQAKKHGTFRLPVAAPSGPAASKKRSLVRNLRHQAIKQGSAGMAKLFGYSSFEEQLRKLQKEETMKLQLKEQAEPIEYDADSDESDTKIDSESFEIQTEEPPEIADSDERNTLESPVVEEDVDNEDPIEPQATTQHIEKDVNRDKASIYRQLVRKESVIARKRKRLVKGAFVESEAEEEEEENVLQIVGLGDFGFGVARTMTQGEKEAEEERKALELQDDDFKGIVDELSDDELAEQRDLDTLFRKEQEEIDRKRVRAVMRNVKEGFGRNRRVFSTSGLPESARGRFHLDELVAVDGDKNEAARLGLLESDEEVLDGEDVSENNEDEEMEMERKLRERHLNQPKIYITSESESDSEEDQKILEKDDSASDDEREKKEMKVFSERAKMNRRIRRWRNLQQQEDRTETAKTKVGGTAFGSPDNDAEARELMQALRRTDVSRSLEEKHAVVDDIKSSKLARDRMFRSSSSFRHVLQKSTKFSTNATGKPFVFTCTHADVPNEAPSHDPILRSKASKTPQRQTVKRQKSEFLAILQAKR</sequence>
<organism evidence="2">
    <name type="scientific">Albugo laibachii Nc14</name>
    <dbReference type="NCBI Taxonomy" id="890382"/>
    <lineage>
        <taxon>Eukaryota</taxon>
        <taxon>Sar</taxon>
        <taxon>Stramenopiles</taxon>
        <taxon>Oomycota</taxon>
        <taxon>Peronosporomycetes</taxon>
        <taxon>Albuginales</taxon>
        <taxon>Albuginaceae</taxon>
        <taxon>Albugo</taxon>
    </lineage>
</organism>
<accession>F0WGK6</accession>
<feature type="compositionally biased region" description="Basic and acidic residues" evidence="1">
    <location>
        <begin position="419"/>
        <end position="428"/>
    </location>
</feature>
<gene>
    <name evidence="2" type="primary">AlNc14C92G5734</name>
    <name evidence="2" type="ORF">ALNC14_065130</name>
</gene>
<feature type="compositionally biased region" description="Basic and acidic residues" evidence="1">
    <location>
        <begin position="446"/>
        <end position="469"/>
    </location>
</feature>
<protein>
    <submittedName>
        <fullName evidence="2">Uncharacterized protein AlNc14C92G5734</fullName>
    </submittedName>
</protein>
<dbReference type="EMBL" id="FR824137">
    <property type="protein sequence ID" value="CCA20370.1"/>
    <property type="molecule type" value="Genomic_DNA"/>
</dbReference>
<feature type="compositionally biased region" description="Basic and acidic residues" evidence="1">
    <location>
        <begin position="64"/>
        <end position="74"/>
    </location>
</feature>
<feature type="region of interest" description="Disordered" evidence="1">
    <location>
        <begin position="586"/>
        <end position="610"/>
    </location>
</feature>
<dbReference type="AlphaFoldDB" id="F0WGK6"/>
<feature type="compositionally biased region" description="Acidic residues" evidence="1">
    <location>
        <begin position="397"/>
        <end position="418"/>
    </location>
</feature>
<feature type="region of interest" description="Disordered" evidence="1">
    <location>
        <begin position="64"/>
        <end position="92"/>
    </location>
</feature>
<name>F0WGK6_9STRA</name>
<feature type="compositionally biased region" description="Acidic residues" evidence="1">
    <location>
        <begin position="205"/>
        <end position="216"/>
    </location>
</feature>
<feature type="region of interest" description="Disordered" evidence="1">
    <location>
        <begin position="487"/>
        <end position="510"/>
    </location>
</feature>
<feature type="region of interest" description="Disordered" evidence="1">
    <location>
        <begin position="395"/>
        <end position="469"/>
    </location>
</feature>
<proteinExistence type="predicted"/>
<feature type="compositionally biased region" description="Acidic residues" evidence="1">
    <location>
        <begin position="185"/>
        <end position="194"/>
    </location>
</feature>
<reference evidence="2" key="1">
    <citation type="journal article" date="2011" name="PLoS Biol.">
        <title>Gene gain and loss during evolution of obligate parasitism in the white rust pathogen of Arabidopsis thaliana.</title>
        <authorList>
            <person name="Kemen E."/>
            <person name="Gardiner A."/>
            <person name="Schultz-Larsen T."/>
            <person name="Kemen A.C."/>
            <person name="Balmuth A.L."/>
            <person name="Robert-Seilaniantz A."/>
            <person name="Bailey K."/>
            <person name="Holub E."/>
            <person name="Studholme D.J."/>
            <person name="Maclean D."/>
            <person name="Jones J.D."/>
        </authorList>
    </citation>
    <scope>NUCLEOTIDE SEQUENCE</scope>
</reference>
<feature type="compositionally biased region" description="Acidic residues" evidence="1">
    <location>
        <begin position="162"/>
        <end position="172"/>
    </location>
</feature>
<evidence type="ECO:0000256" key="1">
    <source>
        <dbReference type="SAM" id="MobiDB-lite"/>
    </source>
</evidence>
<feature type="region of interest" description="Disordered" evidence="1">
    <location>
        <begin position="156"/>
        <end position="228"/>
    </location>
</feature>